<dbReference type="Proteomes" id="UP000070299">
    <property type="component" value="Unassembled WGS sequence"/>
</dbReference>
<dbReference type="Pfam" id="PF04991">
    <property type="entry name" value="LicD"/>
    <property type="match status" value="1"/>
</dbReference>
<proteinExistence type="predicted"/>
<reference evidence="3" key="1">
    <citation type="submission" date="2016-02" db="EMBL/GenBank/DDBJ databases">
        <authorList>
            <person name="Schultz-Johansen M."/>
            <person name="Glaring M.A."/>
            <person name="Bech P.K."/>
            <person name="Stougaard P."/>
        </authorList>
    </citation>
    <scope>NUCLEOTIDE SEQUENCE [LARGE SCALE GENOMIC DNA]</scope>
    <source>
        <strain evidence="3">S66</strain>
    </source>
</reference>
<dbReference type="AlphaFoldDB" id="A0A148KNU8"/>
<feature type="domain" description="LicD/FKTN/FKRP nucleotidyltransferase" evidence="1">
    <location>
        <begin position="124"/>
        <end position="154"/>
    </location>
</feature>
<evidence type="ECO:0000259" key="1">
    <source>
        <dbReference type="Pfam" id="PF04991"/>
    </source>
</evidence>
<accession>A0A148KNU8</accession>
<dbReference type="RefSeq" id="WP_068379695.1">
    <property type="nucleotide sequence ID" value="NZ_LSNE01000009.1"/>
</dbReference>
<organism evidence="2 3">
    <name type="scientific">Paraglaciecola hydrolytica</name>
    <dbReference type="NCBI Taxonomy" id="1799789"/>
    <lineage>
        <taxon>Bacteria</taxon>
        <taxon>Pseudomonadati</taxon>
        <taxon>Pseudomonadota</taxon>
        <taxon>Gammaproteobacteria</taxon>
        <taxon>Alteromonadales</taxon>
        <taxon>Alteromonadaceae</taxon>
        <taxon>Paraglaciecola</taxon>
    </lineage>
</organism>
<dbReference type="EMBL" id="LSNE01000009">
    <property type="protein sequence ID" value="KXI27915.1"/>
    <property type="molecule type" value="Genomic_DNA"/>
</dbReference>
<gene>
    <name evidence="2" type="ORF">AX660_20630</name>
</gene>
<dbReference type="OrthoDB" id="9786100at2"/>
<evidence type="ECO:0000313" key="3">
    <source>
        <dbReference type="Proteomes" id="UP000070299"/>
    </source>
</evidence>
<name>A0A148KNU8_9ALTE</name>
<dbReference type="GO" id="GO:0009100">
    <property type="term" value="P:glycoprotein metabolic process"/>
    <property type="evidence" value="ECO:0007669"/>
    <property type="project" value="UniProtKB-ARBA"/>
</dbReference>
<comment type="caution">
    <text evidence="2">The sequence shown here is derived from an EMBL/GenBank/DDBJ whole genome shotgun (WGS) entry which is preliminary data.</text>
</comment>
<keyword evidence="3" id="KW-1185">Reference proteome</keyword>
<dbReference type="STRING" id="1799789.AX660_20630"/>
<sequence length="305" mass="35044">MKIRTLLFGAGPGALVYMENTAEQREFVGFLDNDQAKHGKHYHGLLIYPPASINTLQFDQVVITTQWALAVQKQLLEELAVPDSKVLLPEKNKLKKITPFVQPDGMALGRQIVKKIAALALDMDIPLVADFGTLLGLVREKDIIQWDDDIDFSIKDGYALEVERLLMRFVEESDSKLKWRIFKAKSGQGEITGMWLKFTDPQQKLIEFTTSLCFRQVKDDLSLHMPSLGMWFSPRQHFDSVEYINWQDCTIPVPFDYANYLTFQYGDWQVPKKDIQLSDYANLRDVEFNDIKTANHSAEAILEQH</sequence>
<evidence type="ECO:0000313" key="2">
    <source>
        <dbReference type="EMBL" id="KXI27915.1"/>
    </source>
</evidence>
<dbReference type="InterPro" id="IPR007074">
    <property type="entry name" value="LicD/FKTN/FKRP_NTP_transf"/>
</dbReference>
<dbReference type="Gene3D" id="3.40.50.720">
    <property type="entry name" value="NAD(P)-binding Rossmann-like Domain"/>
    <property type="match status" value="1"/>
</dbReference>
<protein>
    <recommendedName>
        <fullName evidence="1">LicD/FKTN/FKRP nucleotidyltransferase domain-containing protein</fullName>
    </recommendedName>
</protein>